<feature type="compositionally biased region" description="Basic residues" evidence="2">
    <location>
        <begin position="134"/>
        <end position="143"/>
    </location>
</feature>
<keyword evidence="4" id="KW-1185">Reference proteome</keyword>
<reference evidence="3" key="1">
    <citation type="journal article" date="2022" name="Int. J. Mol. Sci.">
        <title>Draft Genome of Tanacetum Coccineum: Genomic Comparison of Closely Related Tanacetum-Family Plants.</title>
        <authorList>
            <person name="Yamashiro T."/>
            <person name="Shiraishi A."/>
            <person name="Nakayama K."/>
            <person name="Satake H."/>
        </authorList>
    </citation>
    <scope>NUCLEOTIDE SEQUENCE</scope>
</reference>
<evidence type="ECO:0000313" key="4">
    <source>
        <dbReference type="Proteomes" id="UP001151760"/>
    </source>
</evidence>
<organism evidence="3 4">
    <name type="scientific">Tanacetum coccineum</name>
    <dbReference type="NCBI Taxonomy" id="301880"/>
    <lineage>
        <taxon>Eukaryota</taxon>
        <taxon>Viridiplantae</taxon>
        <taxon>Streptophyta</taxon>
        <taxon>Embryophyta</taxon>
        <taxon>Tracheophyta</taxon>
        <taxon>Spermatophyta</taxon>
        <taxon>Magnoliopsida</taxon>
        <taxon>eudicotyledons</taxon>
        <taxon>Gunneridae</taxon>
        <taxon>Pentapetalae</taxon>
        <taxon>asterids</taxon>
        <taxon>campanulids</taxon>
        <taxon>Asterales</taxon>
        <taxon>Asteraceae</taxon>
        <taxon>Asteroideae</taxon>
        <taxon>Anthemideae</taxon>
        <taxon>Anthemidinae</taxon>
        <taxon>Tanacetum</taxon>
    </lineage>
</organism>
<sequence length="568" mass="64927">MLKTSSWIRKSVELTLKYSVRFFRSVPDSLTKILWNLLQNKIYSHLSRNLVTLASVTCYLPFELIKCTSLGGHLLLSLTGASWESNGALKFFSKTEDCQKYRSLIPDEMINDDIKLSTAYKTYLDYATRKVPPKKERKFKKPASPKLKTVPTSPKEPTQKGKRVKRLAKKATTTPSTGVVIRDTPNKSVSNKITPTKTDRGKGIELLSDAALLEDAQLTENLCGKSKKETPSFKASGSCEGVILKQRFLRYVDSECPINNQYKLKEEAEAENQEFFNQVDSTMKTIIKEQVKAQVSKIMPQIEMTPPLDQIEGQKEESQARMLNHQKAQSQRNQSHLALLKALNLSLKGREYPFDLGKPLLLIEDRGRQVVPTDYFINNDLEYLKGGSSSRKYVTSTTRTKAAKYDNIKGIEDIVPTLWSPVKVAYNKHDILGTYHWGPKQQRFYAYACHWKSPHDVYSKRRIIMVTSVKVMRCQNQRDLPRDIPLDSVVVPRYEKRSKSKNKGRVPTEMELVLEQTQQGTSYEVPVFPMMEAARRGRVRFIAACSYSTDIYKDFMKAQVHVSRLLLL</sequence>
<evidence type="ECO:0000313" key="3">
    <source>
        <dbReference type="EMBL" id="GJT53243.1"/>
    </source>
</evidence>
<feature type="compositionally biased region" description="Basic residues" evidence="2">
    <location>
        <begin position="160"/>
        <end position="169"/>
    </location>
</feature>
<dbReference type="Proteomes" id="UP001151760">
    <property type="component" value="Unassembled WGS sequence"/>
</dbReference>
<gene>
    <name evidence="3" type="ORF">Tco_0988297</name>
</gene>
<reference evidence="3" key="2">
    <citation type="submission" date="2022-01" db="EMBL/GenBank/DDBJ databases">
        <authorList>
            <person name="Yamashiro T."/>
            <person name="Shiraishi A."/>
            <person name="Satake H."/>
            <person name="Nakayama K."/>
        </authorList>
    </citation>
    <scope>NUCLEOTIDE SEQUENCE</scope>
</reference>
<name>A0ABQ5EQY8_9ASTR</name>
<protein>
    <submittedName>
        <fullName evidence="3">Uncharacterized protein</fullName>
    </submittedName>
</protein>
<keyword evidence="1" id="KW-0175">Coiled coil</keyword>
<feature type="region of interest" description="Disordered" evidence="2">
    <location>
        <begin position="134"/>
        <end position="196"/>
    </location>
</feature>
<feature type="compositionally biased region" description="Polar residues" evidence="2">
    <location>
        <begin position="186"/>
        <end position="196"/>
    </location>
</feature>
<dbReference type="EMBL" id="BQNB010016569">
    <property type="protein sequence ID" value="GJT53243.1"/>
    <property type="molecule type" value="Genomic_DNA"/>
</dbReference>
<feature type="coiled-coil region" evidence="1">
    <location>
        <begin position="258"/>
        <end position="328"/>
    </location>
</feature>
<evidence type="ECO:0000256" key="1">
    <source>
        <dbReference type="SAM" id="Coils"/>
    </source>
</evidence>
<proteinExistence type="predicted"/>
<comment type="caution">
    <text evidence="3">The sequence shown here is derived from an EMBL/GenBank/DDBJ whole genome shotgun (WGS) entry which is preliminary data.</text>
</comment>
<evidence type="ECO:0000256" key="2">
    <source>
        <dbReference type="SAM" id="MobiDB-lite"/>
    </source>
</evidence>
<accession>A0ABQ5EQY8</accession>